<evidence type="ECO:0000259" key="10">
    <source>
        <dbReference type="Pfam" id="PF06702"/>
    </source>
</evidence>
<dbReference type="AlphaFoldDB" id="A0AAW2I0P8"/>
<feature type="binding site" evidence="7">
    <location>
        <position position="363"/>
    </location>
    <ligand>
        <name>ATP</name>
        <dbReference type="ChEBI" id="CHEBI:30616"/>
    </ligand>
</feature>
<proteinExistence type="inferred from homology"/>
<sequence>MILRRRCSNVILALSFFTLIVIANIYFVYLTIEEKDVKLVEEKPQTVQTIKSSEKKSVRRSSSNVNQLKQKYYLAQAGNPITATLNAAEKIQKAVAELPPIYRNISTSHKVILNRILNNLQPNVNISPGLWKVAEKWVTGTQVIPENVPLLGSVLNTLCSSKIIKAGNTKKGTQLKVLLTLEGGQKALFKPQWYLRDEIINGPVYAGRDRHNAEVAAFHLSLLLNIRRVPLIVGRKINLRREIMPVASTELLDTFYQEGNNTCFYGVCMYCEPQSPVCAKKDIMEGAVIMWLPSDIRFERYPSPWQRSYKSELVARWEVEEKYCDKVKNSKPYSLETSSLLLDLIDAAIFDFLLDNGDRHHYEVPTNMNPASVFLFDNGKSFGNPHRDHLDILAPLYQCCLLRRKTWERLKLFTGGTLSSSLEQTLKYSHISPVLTNAHLHALDRRLLYIFAAVEICMKENGVFKVLV</sequence>
<evidence type="ECO:0000256" key="7">
    <source>
        <dbReference type="PIRSR" id="PIRSR624869-2"/>
    </source>
</evidence>
<keyword evidence="9" id="KW-0812">Transmembrane</keyword>
<dbReference type="GO" id="GO:0046872">
    <property type="term" value="F:metal ion binding"/>
    <property type="evidence" value="ECO:0007669"/>
    <property type="project" value="UniProtKB-KW"/>
</dbReference>
<reference evidence="11" key="1">
    <citation type="journal article" date="2024" name="Gigascience">
        <title>Chromosome-level genome of the poultry shaft louse Menopon gallinae provides insight into the host-switching and adaptive evolution of parasitic lice.</title>
        <authorList>
            <person name="Xu Y."/>
            <person name="Ma L."/>
            <person name="Liu S."/>
            <person name="Liang Y."/>
            <person name="Liu Q."/>
            <person name="He Z."/>
            <person name="Tian L."/>
            <person name="Duan Y."/>
            <person name="Cai W."/>
            <person name="Li H."/>
            <person name="Song F."/>
        </authorList>
    </citation>
    <scope>NUCLEOTIDE SEQUENCE</scope>
    <source>
        <strain evidence="11">Cailab_2023a</strain>
    </source>
</reference>
<keyword evidence="8" id="KW-0479">Metal-binding</keyword>
<organism evidence="11">
    <name type="scientific">Menopon gallinae</name>
    <name type="common">poultry shaft louse</name>
    <dbReference type="NCBI Taxonomy" id="328185"/>
    <lineage>
        <taxon>Eukaryota</taxon>
        <taxon>Metazoa</taxon>
        <taxon>Ecdysozoa</taxon>
        <taxon>Arthropoda</taxon>
        <taxon>Hexapoda</taxon>
        <taxon>Insecta</taxon>
        <taxon>Pterygota</taxon>
        <taxon>Neoptera</taxon>
        <taxon>Paraneoptera</taxon>
        <taxon>Psocodea</taxon>
        <taxon>Troctomorpha</taxon>
        <taxon>Phthiraptera</taxon>
        <taxon>Amblycera</taxon>
        <taxon>Menoponidae</taxon>
        <taxon>Menopon</taxon>
    </lineage>
</organism>
<feature type="domain" description="FAM20 C-terminal" evidence="10">
    <location>
        <begin position="255"/>
        <end position="465"/>
    </location>
</feature>
<dbReference type="EMBL" id="JARGDH010000002">
    <property type="protein sequence ID" value="KAL0275790.1"/>
    <property type="molecule type" value="Genomic_DNA"/>
</dbReference>
<feature type="active site" evidence="6">
    <location>
        <position position="358"/>
    </location>
</feature>
<dbReference type="Pfam" id="PF06702">
    <property type="entry name" value="Fam20C"/>
    <property type="match status" value="1"/>
</dbReference>
<keyword evidence="7" id="KW-0547">Nucleotide-binding</keyword>
<dbReference type="GO" id="GO:0005794">
    <property type="term" value="C:Golgi apparatus"/>
    <property type="evidence" value="ECO:0007669"/>
    <property type="project" value="UniProtKB-SubCell"/>
</dbReference>
<feature type="binding site" evidence="8">
    <location>
        <position position="377"/>
    </location>
    <ligand>
        <name>Mn(2+)</name>
        <dbReference type="ChEBI" id="CHEBI:29035"/>
    </ligand>
</feature>
<feature type="binding site" evidence="7">
    <location>
        <begin position="289"/>
        <end position="292"/>
    </location>
    <ligand>
        <name>ATP</name>
        <dbReference type="ChEBI" id="CHEBI:30616"/>
    </ligand>
</feature>
<comment type="caution">
    <text evidence="11">The sequence shown here is derived from an EMBL/GenBank/DDBJ whole genome shotgun (WGS) entry which is preliminary data.</text>
</comment>
<evidence type="ECO:0000313" key="11">
    <source>
        <dbReference type="EMBL" id="KAL0275790.1"/>
    </source>
</evidence>
<keyword evidence="9" id="KW-0472">Membrane</keyword>
<feature type="transmembrane region" description="Helical" evidence="9">
    <location>
        <begin position="12"/>
        <end position="32"/>
    </location>
</feature>
<evidence type="ECO:0000256" key="9">
    <source>
        <dbReference type="SAM" id="Phobius"/>
    </source>
</evidence>
<evidence type="ECO:0000256" key="1">
    <source>
        <dbReference type="ARBA" id="ARBA00004555"/>
    </source>
</evidence>
<dbReference type="GO" id="GO:0016773">
    <property type="term" value="F:phosphotransferase activity, alcohol group as acceptor"/>
    <property type="evidence" value="ECO:0007669"/>
    <property type="project" value="TreeGrafter"/>
</dbReference>
<keyword evidence="5" id="KW-0325">Glycoprotein</keyword>
<feature type="binding site" evidence="7">
    <location>
        <position position="174"/>
    </location>
    <ligand>
        <name>ATP</name>
        <dbReference type="ChEBI" id="CHEBI:30616"/>
    </ligand>
</feature>
<feature type="binding site" evidence="8">
    <location>
        <position position="209"/>
    </location>
    <ligand>
        <name>Mn(2+)</name>
        <dbReference type="ChEBI" id="CHEBI:29035"/>
    </ligand>
</feature>
<evidence type="ECO:0000256" key="8">
    <source>
        <dbReference type="PIRSR" id="PIRSR624869-3"/>
    </source>
</evidence>
<keyword evidence="3" id="KW-0333">Golgi apparatus</keyword>
<dbReference type="PANTHER" id="PTHR12450">
    <property type="entry name" value="DENTIN MATRIX PROTEIN 4 PROTEIN FAM20"/>
    <property type="match status" value="1"/>
</dbReference>
<feature type="binding site" evidence="7">
    <location>
        <position position="190"/>
    </location>
    <ligand>
        <name>ATP</name>
        <dbReference type="ChEBI" id="CHEBI:30616"/>
    </ligand>
</feature>
<dbReference type="PANTHER" id="PTHR12450:SF14">
    <property type="entry name" value="GLYCOSAMINOGLYCAN XYLOSYLKINASE"/>
    <property type="match status" value="1"/>
</dbReference>
<evidence type="ECO:0000256" key="4">
    <source>
        <dbReference type="ARBA" id="ARBA00023157"/>
    </source>
</evidence>
<keyword evidence="7" id="KW-0067">ATP-binding</keyword>
<dbReference type="InterPro" id="IPR024869">
    <property type="entry name" value="FAM20"/>
</dbReference>
<comment type="cofactor">
    <cofactor evidence="8">
        <name>Mn(2+)</name>
        <dbReference type="ChEBI" id="CHEBI:29035"/>
    </cofactor>
</comment>
<gene>
    <name evidence="11" type="ORF">PYX00_003534</name>
</gene>
<dbReference type="InterPro" id="IPR009581">
    <property type="entry name" value="FAM20_C"/>
</dbReference>
<accession>A0AAW2I0P8</accession>
<keyword evidence="4" id="KW-1015">Disulfide bond</keyword>
<keyword evidence="8" id="KW-0464">Manganese</keyword>
<evidence type="ECO:0000256" key="6">
    <source>
        <dbReference type="PIRSR" id="PIRSR624869-1"/>
    </source>
</evidence>
<comment type="similarity">
    <text evidence="2">Belongs to the FAM20 family.</text>
</comment>
<protein>
    <recommendedName>
        <fullName evidence="10">FAM20 C-terminal domain-containing protein</fullName>
    </recommendedName>
</protein>
<keyword evidence="9" id="KW-1133">Transmembrane helix</keyword>
<dbReference type="GO" id="GO:0005524">
    <property type="term" value="F:ATP binding"/>
    <property type="evidence" value="ECO:0007669"/>
    <property type="project" value="UniProtKB-KW"/>
</dbReference>
<evidence type="ECO:0000256" key="2">
    <source>
        <dbReference type="ARBA" id="ARBA00006557"/>
    </source>
</evidence>
<evidence type="ECO:0000256" key="5">
    <source>
        <dbReference type="ARBA" id="ARBA00023180"/>
    </source>
</evidence>
<feature type="binding site" evidence="7">
    <location>
        <position position="377"/>
    </location>
    <ligand>
        <name>ATP</name>
        <dbReference type="ChEBI" id="CHEBI:30616"/>
    </ligand>
</feature>
<comment type="subcellular location">
    <subcellularLocation>
        <location evidence="1">Golgi apparatus</location>
    </subcellularLocation>
</comment>
<evidence type="ECO:0000256" key="3">
    <source>
        <dbReference type="ARBA" id="ARBA00023034"/>
    </source>
</evidence>
<name>A0AAW2I0P8_9NEOP</name>